<reference evidence="3" key="1">
    <citation type="submission" date="2020-12" db="EMBL/GenBank/DDBJ databases">
        <title>Clostridium thailandense sp. nov., a novel acetogenic bacterium isolated from peat land soil in Thailand.</title>
        <authorList>
            <person name="Chaikitkaew S."/>
            <person name="Birkeland N.K."/>
        </authorList>
    </citation>
    <scope>NUCLEOTIDE SEQUENCE</scope>
    <source>
        <strain evidence="3">DSM 17425</strain>
    </source>
</reference>
<dbReference type="Pfam" id="PF02709">
    <property type="entry name" value="Glyco_transf_7C"/>
    <property type="match status" value="1"/>
</dbReference>
<sequence>MFDEDISILIPFKSDGGHRHRNWEWLRRRYEILMPNAELCIGSSDIDPYCKSASVNNAAKQATRDIFIIADADIVFDVDQIKASIELLKKHTWVIPYVSVNLLNEEQTNILLQKEADVTLRDTKFTDYSSFSGSMGGMNILPRSCFEKVGGFDERFKGWGCEDDAFSLAVYYMCGPFTRLNGNSMWHLYHPRASLSNYHNNHEVLDKHYLSPDSHIYKASSKE</sequence>
<dbReference type="GO" id="GO:0016740">
    <property type="term" value="F:transferase activity"/>
    <property type="evidence" value="ECO:0007669"/>
    <property type="project" value="UniProtKB-KW"/>
</dbReference>
<keyword evidence="4" id="KW-1185">Reference proteome</keyword>
<comment type="caution">
    <text evidence="3">The sequence shown here is derived from an EMBL/GenBank/DDBJ whole genome shotgun (WGS) entry which is preliminary data.</text>
</comment>
<evidence type="ECO:0000313" key="4">
    <source>
        <dbReference type="Proteomes" id="UP000622687"/>
    </source>
</evidence>
<gene>
    <name evidence="3" type="ORF">I6U51_18295</name>
</gene>
<evidence type="ECO:0000256" key="1">
    <source>
        <dbReference type="ARBA" id="ARBA00022679"/>
    </source>
</evidence>
<evidence type="ECO:0000259" key="2">
    <source>
        <dbReference type="Pfam" id="PF02709"/>
    </source>
</evidence>
<name>A0A934I1Y8_9CLOT</name>
<dbReference type="InterPro" id="IPR029044">
    <property type="entry name" value="Nucleotide-diphossugar_trans"/>
</dbReference>
<dbReference type="AlphaFoldDB" id="A0A934I1Y8"/>
<dbReference type="InterPro" id="IPR027791">
    <property type="entry name" value="Galactosyl_T_C"/>
</dbReference>
<proteinExistence type="predicted"/>
<accession>A0A934I1Y8</accession>
<keyword evidence="1" id="KW-0808">Transferase</keyword>
<dbReference type="SUPFAM" id="SSF53448">
    <property type="entry name" value="Nucleotide-diphospho-sugar transferases"/>
    <property type="match status" value="1"/>
</dbReference>
<organism evidence="3 4">
    <name type="scientific">Clostridium aciditolerans</name>
    <dbReference type="NCBI Taxonomy" id="339861"/>
    <lineage>
        <taxon>Bacteria</taxon>
        <taxon>Bacillati</taxon>
        <taxon>Bacillota</taxon>
        <taxon>Clostridia</taxon>
        <taxon>Eubacteriales</taxon>
        <taxon>Clostridiaceae</taxon>
        <taxon>Clostridium</taxon>
    </lineage>
</organism>
<dbReference type="Proteomes" id="UP000622687">
    <property type="component" value="Unassembled WGS sequence"/>
</dbReference>
<evidence type="ECO:0000313" key="3">
    <source>
        <dbReference type="EMBL" id="MBI6874622.1"/>
    </source>
</evidence>
<dbReference type="EMBL" id="JAEEGB010000027">
    <property type="protein sequence ID" value="MBI6874622.1"/>
    <property type="molecule type" value="Genomic_DNA"/>
</dbReference>
<feature type="domain" description="Galactosyltransferase C-terminal" evidence="2">
    <location>
        <begin position="128"/>
        <end position="190"/>
    </location>
</feature>
<dbReference type="Gene3D" id="3.90.550.10">
    <property type="entry name" value="Spore Coat Polysaccharide Biosynthesis Protein SpsA, Chain A"/>
    <property type="match status" value="1"/>
</dbReference>
<protein>
    <submittedName>
        <fullName evidence="3">Glycosyltransferase</fullName>
    </submittedName>
</protein>
<dbReference type="RefSeq" id="WP_211144007.1">
    <property type="nucleotide sequence ID" value="NZ_JAEEGB010000027.1"/>
</dbReference>